<protein>
    <submittedName>
        <fullName evidence="1">Uncharacterized protein</fullName>
    </submittedName>
</protein>
<accession>X0WB52</accession>
<dbReference type="EMBL" id="BARS01027255">
    <property type="protein sequence ID" value="GAG09891.1"/>
    <property type="molecule type" value="Genomic_DNA"/>
</dbReference>
<proteinExistence type="predicted"/>
<reference evidence="1" key="1">
    <citation type="journal article" date="2014" name="Front. Microbiol.">
        <title>High frequency of phylogenetically diverse reductive dehalogenase-homologous genes in deep subseafloor sedimentary metagenomes.</title>
        <authorList>
            <person name="Kawai M."/>
            <person name="Futagami T."/>
            <person name="Toyoda A."/>
            <person name="Takaki Y."/>
            <person name="Nishi S."/>
            <person name="Hori S."/>
            <person name="Arai W."/>
            <person name="Tsubouchi T."/>
            <person name="Morono Y."/>
            <person name="Uchiyama I."/>
            <person name="Ito T."/>
            <person name="Fujiyama A."/>
            <person name="Inagaki F."/>
            <person name="Takami H."/>
        </authorList>
    </citation>
    <scope>NUCLEOTIDE SEQUENCE</scope>
    <source>
        <strain evidence="1">Expedition CK06-06</strain>
    </source>
</reference>
<organism evidence="1">
    <name type="scientific">marine sediment metagenome</name>
    <dbReference type="NCBI Taxonomy" id="412755"/>
    <lineage>
        <taxon>unclassified sequences</taxon>
        <taxon>metagenomes</taxon>
        <taxon>ecological metagenomes</taxon>
    </lineage>
</organism>
<name>X0WB52_9ZZZZ</name>
<comment type="caution">
    <text evidence="1">The sequence shown here is derived from an EMBL/GenBank/DDBJ whole genome shotgun (WGS) entry which is preliminary data.</text>
</comment>
<evidence type="ECO:0000313" key="1">
    <source>
        <dbReference type="EMBL" id="GAG09891.1"/>
    </source>
</evidence>
<dbReference type="AlphaFoldDB" id="X0WB52"/>
<sequence length="82" mass="9570">MGAMISLAYMLTKIGEYFYPKEDVVLQVEDMKPQIIVNIGEYNYHFDYKIMEEQAKISKNSVDQTYIEDAVYDIENNISCTI</sequence>
<gene>
    <name evidence="1" type="ORF">S01H1_42834</name>
</gene>